<evidence type="ECO:0000256" key="7">
    <source>
        <dbReference type="RuleBase" id="RU367016"/>
    </source>
</evidence>
<feature type="domain" description="VTT" evidence="8">
    <location>
        <begin position="36"/>
        <end position="159"/>
    </location>
</feature>
<keyword evidence="6 7" id="KW-0472">Membrane</keyword>
<dbReference type="InterPro" id="IPR032818">
    <property type="entry name" value="DedA-like"/>
</dbReference>
<dbReference type="Pfam" id="PF09335">
    <property type="entry name" value="VTT_dom"/>
    <property type="match status" value="1"/>
</dbReference>
<feature type="transmembrane region" description="Helical" evidence="7">
    <location>
        <begin position="56"/>
        <end position="75"/>
    </location>
</feature>
<keyword evidence="10" id="KW-1185">Reference proteome</keyword>
<dbReference type="GO" id="GO:0005886">
    <property type="term" value="C:plasma membrane"/>
    <property type="evidence" value="ECO:0007669"/>
    <property type="project" value="UniProtKB-SubCell"/>
</dbReference>
<gene>
    <name evidence="9" type="ORF">Raf01_44010</name>
</gene>
<sequence>MTGFLDHLLSLHGIVIYLIVALLVFGEDALFIGFVIPGETAAILGGVAADRGSVSLPVMSAVVVVAAIVGDTVGYEIGARYGHRLLSLGPARRRAERIEAARRLLARRGGPAVFGGRFVAFLRAVMPFLAGTSRMHYRRFLAYNAAGGLVWGTGAVLLGFVAGNSYEAIERTVGRAAAFAVAGVVVLAVVVWRVRRYVVERRTDNRAR</sequence>
<accession>A0A8J3QTI4</accession>
<comment type="subcellular location">
    <subcellularLocation>
        <location evidence="1 7">Cell membrane</location>
        <topology evidence="1 7">Multi-pass membrane protein</topology>
    </subcellularLocation>
</comment>
<organism evidence="9 10">
    <name type="scientific">Rugosimonospora africana</name>
    <dbReference type="NCBI Taxonomy" id="556532"/>
    <lineage>
        <taxon>Bacteria</taxon>
        <taxon>Bacillati</taxon>
        <taxon>Actinomycetota</taxon>
        <taxon>Actinomycetes</taxon>
        <taxon>Micromonosporales</taxon>
        <taxon>Micromonosporaceae</taxon>
        <taxon>Rugosimonospora</taxon>
    </lineage>
</organism>
<feature type="transmembrane region" description="Helical" evidence="7">
    <location>
        <begin position="173"/>
        <end position="192"/>
    </location>
</feature>
<keyword evidence="4 7" id="KW-0812">Transmembrane</keyword>
<reference evidence="9" key="1">
    <citation type="submission" date="2021-01" db="EMBL/GenBank/DDBJ databases">
        <title>Whole genome shotgun sequence of Rugosimonospora africana NBRC 104875.</title>
        <authorList>
            <person name="Komaki H."/>
            <person name="Tamura T."/>
        </authorList>
    </citation>
    <scope>NUCLEOTIDE SEQUENCE</scope>
    <source>
        <strain evidence="9">NBRC 104875</strain>
    </source>
</reference>
<keyword evidence="5 7" id="KW-1133">Transmembrane helix</keyword>
<name>A0A8J3QTI4_9ACTN</name>
<comment type="caution">
    <text evidence="9">The sequence shown here is derived from an EMBL/GenBank/DDBJ whole genome shotgun (WGS) entry which is preliminary data.</text>
</comment>
<dbReference type="RefSeq" id="WP_203919821.1">
    <property type="nucleotide sequence ID" value="NZ_BONZ01000040.1"/>
</dbReference>
<dbReference type="Proteomes" id="UP000642748">
    <property type="component" value="Unassembled WGS sequence"/>
</dbReference>
<evidence type="ECO:0000313" key="10">
    <source>
        <dbReference type="Proteomes" id="UP000642748"/>
    </source>
</evidence>
<evidence type="ECO:0000313" key="9">
    <source>
        <dbReference type="EMBL" id="GIH16229.1"/>
    </source>
</evidence>
<dbReference type="PANTHER" id="PTHR30353">
    <property type="entry name" value="INNER MEMBRANE PROTEIN DEDA-RELATED"/>
    <property type="match status" value="1"/>
</dbReference>
<dbReference type="AlphaFoldDB" id="A0A8J3QTI4"/>
<evidence type="ECO:0000259" key="8">
    <source>
        <dbReference type="Pfam" id="PF09335"/>
    </source>
</evidence>
<evidence type="ECO:0000256" key="4">
    <source>
        <dbReference type="ARBA" id="ARBA00022692"/>
    </source>
</evidence>
<dbReference type="InterPro" id="IPR032816">
    <property type="entry name" value="VTT_dom"/>
</dbReference>
<evidence type="ECO:0000256" key="5">
    <source>
        <dbReference type="ARBA" id="ARBA00022989"/>
    </source>
</evidence>
<protein>
    <recommendedName>
        <fullName evidence="8">VTT domain-containing protein</fullName>
    </recommendedName>
</protein>
<evidence type="ECO:0000256" key="6">
    <source>
        <dbReference type="ARBA" id="ARBA00023136"/>
    </source>
</evidence>
<feature type="transmembrane region" description="Helical" evidence="7">
    <location>
        <begin position="7"/>
        <end position="25"/>
    </location>
</feature>
<dbReference type="PANTHER" id="PTHR30353:SF0">
    <property type="entry name" value="TRANSMEMBRANE PROTEIN"/>
    <property type="match status" value="1"/>
</dbReference>
<proteinExistence type="inferred from homology"/>
<evidence type="ECO:0000256" key="3">
    <source>
        <dbReference type="ARBA" id="ARBA00022475"/>
    </source>
</evidence>
<comment type="similarity">
    <text evidence="2 7">Belongs to the DedA family.</text>
</comment>
<dbReference type="EMBL" id="BONZ01000040">
    <property type="protein sequence ID" value="GIH16229.1"/>
    <property type="molecule type" value="Genomic_DNA"/>
</dbReference>
<evidence type="ECO:0000256" key="2">
    <source>
        <dbReference type="ARBA" id="ARBA00010792"/>
    </source>
</evidence>
<feature type="transmembrane region" description="Helical" evidence="7">
    <location>
        <begin position="141"/>
        <end position="161"/>
    </location>
</feature>
<evidence type="ECO:0000256" key="1">
    <source>
        <dbReference type="ARBA" id="ARBA00004651"/>
    </source>
</evidence>
<keyword evidence="3 7" id="KW-1003">Cell membrane</keyword>